<keyword evidence="2" id="KW-1185">Reference proteome</keyword>
<sequence length="114" mass="12577">MQFVSRVPAVIYARILDNKVVLQGFLEPKGPHPEKYAAAASNDSAGARLGVNMTALTSKGVESFWLDYKGGQEVKRMNTLVDQLDGYRLEEIEKRSNRFLGAAPGRGSPIDMYT</sequence>
<dbReference type="Proteomes" id="UP000578531">
    <property type="component" value="Unassembled WGS sequence"/>
</dbReference>
<name>A0A8H6FY90_9LECA</name>
<dbReference type="AlphaFoldDB" id="A0A8H6FY90"/>
<reference evidence="1 2" key="1">
    <citation type="journal article" date="2020" name="Genomics">
        <title>Complete, high-quality genomes from long-read metagenomic sequencing of two wolf lichen thalli reveals enigmatic genome architecture.</title>
        <authorList>
            <person name="McKenzie S.K."/>
            <person name="Walston R.F."/>
            <person name="Allen J.L."/>
        </authorList>
    </citation>
    <scope>NUCLEOTIDE SEQUENCE [LARGE SCALE GENOMIC DNA]</scope>
    <source>
        <strain evidence="1">WasteWater2</strain>
    </source>
</reference>
<dbReference type="GeneID" id="59286480"/>
<gene>
    <name evidence="1" type="ORF">HO173_004816</name>
</gene>
<protein>
    <submittedName>
        <fullName evidence="1">Uncharacterized protein</fullName>
    </submittedName>
</protein>
<dbReference type="OrthoDB" id="5412936at2759"/>
<evidence type="ECO:0000313" key="2">
    <source>
        <dbReference type="Proteomes" id="UP000578531"/>
    </source>
</evidence>
<accession>A0A8H6FY90</accession>
<comment type="caution">
    <text evidence="1">The sequence shown here is derived from an EMBL/GenBank/DDBJ whole genome shotgun (WGS) entry which is preliminary data.</text>
</comment>
<proteinExistence type="predicted"/>
<evidence type="ECO:0000313" key="1">
    <source>
        <dbReference type="EMBL" id="KAF6236938.1"/>
    </source>
</evidence>
<dbReference type="EMBL" id="JACCJC010000016">
    <property type="protein sequence ID" value="KAF6236938.1"/>
    <property type="molecule type" value="Genomic_DNA"/>
</dbReference>
<dbReference type="RefSeq" id="XP_037166270.1">
    <property type="nucleotide sequence ID" value="XM_037306735.1"/>
</dbReference>
<organism evidence="1 2">
    <name type="scientific">Letharia columbiana</name>
    <dbReference type="NCBI Taxonomy" id="112416"/>
    <lineage>
        <taxon>Eukaryota</taxon>
        <taxon>Fungi</taxon>
        <taxon>Dikarya</taxon>
        <taxon>Ascomycota</taxon>
        <taxon>Pezizomycotina</taxon>
        <taxon>Lecanoromycetes</taxon>
        <taxon>OSLEUM clade</taxon>
        <taxon>Lecanoromycetidae</taxon>
        <taxon>Lecanorales</taxon>
        <taxon>Lecanorineae</taxon>
        <taxon>Parmeliaceae</taxon>
        <taxon>Letharia</taxon>
    </lineage>
</organism>